<evidence type="ECO:0000256" key="6">
    <source>
        <dbReference type="SAM" id="MobiDB-lite"/>
    </source>
</evidence>
<feature type="domain" description="APCDD1" evidence="7">
    <location>
        <begin position="226"/>
        <end position="422"/>
    </location>
</feature>
<sequence length="488" mass="55609">MNARPRLFYIQVLLSDDVSFLRASRLHKYASENVSNSLNAMMFQRISRRIARFRKGRKVAQSDEVLPTVEMDSRSSFRRQKLNRTTIEFSGTRTPGPRNKNLAKEMVSTEKARGNKRSDGFLKRSRSYIERVAWLFNYSLKTFAGLNRGRTSTRMKMENQTDAVHRKGGSHRTKRINGNWFDGLRGQQGRCPKMLPNVGLGNRNFLKLALERRQCCGSMTFVRIARRQANSAQDCCGQFFEIPQIWGCGNALLCEVREGPEYVLRSLWYSENETFIFSTHKYVDDSCSRAGYSTVLRGRYSVRGKSWTTVTATQCDYIVERVELVVHHQQRTRMNNGETFPAVKALDEKKASSPKGIVRSAAFSRQRLAASDLSSMPDRPTTDSSTEETEQPGFRQPGATIKRLMAAIATSRYKVSEQLLDAGISQPRLGLLPTMLTMECNSAPSNMEVPEVGLYTESDRAYENKEFTFMRTSRTISCLQTNQQNETK</sequence>
<dbReference type="PANTHER" id="PTHR31021:SF1">
    <property type="entry name" value="CHROMOSOME UNDETERMINED SCAFFOLD_56, WHOLE GENOME SHOTGUN SEQUENCE"/>
    <property type="match status" value="1"/>
</dbReference>
<keyword evidence="4" id="KW-0472">Membrane</keyword>
<dbReference type="OrthoDB" id="6609568at2759"/>
<dbReference type="GO" id="GO:0005886">
    <property type="term" value="C:plasma membrane"/>
    <property type="evidence" value="ECO:0007669"/>
    <property type="project" value="InterPro"/>
</dbReference>
<gene>
    <name evidence="8" type="ORF">NTEN_LOCUS349</name>
</gene>
<reference evidence="8 9" key="1">
    <citation type="submission" date="2020-02" db="EMBL/GenBank/DDBJ databases">
        <authorList>
            <person name="Ferguson B K."/>
        </authorList>
    </citation>
    <scope>NUCLEOTIDE SEQUENCE [LARGE SCALE GENOMIC DNA]</scope>
</reference>
<comment type="subcellular location">
    <subcellularLocation>
        <location evidence="1">Membrane</location>
        <topology evidence="1">Single-pass membrane protein</topology>
    </subcellularLocation>
</comment>
<dbReference type="GO" id="GO:0030178">
    <property type="term" value="P:negative regulation of Wnt signaling pathway"/>
    <property type="evidence" value="ECO:0007669"/>
    <property type="project" value="InterPro"/>
</dbReference>
<dbReference type="SMART" id="SM01352">
    <property type="entry name" value="APCDDC"/>
    <property type="match status" value="1"/>
</dbReference>
<evidence type="ECO:0000256" key="4">
    <source>
        <dbReference type="ARBA" id="ARBA00023136"/>
    </source>
</evidence>
<feature type="region of interest" description="Disordered" evidence="6">
    <location>
        <begin position="369"/>
        <end position="398"/>
    </location>
</feature>
<evidence type="ECO:0000256" key="1">
    <source>
        <dbReference type="ARBA" id="ARBA00004167"/>
    </source>
</evidence>
<evidence type="ECO:0000256" key="5">
    <source>
        <dbReference type="ARBA" id="ARBA00023180"/>
    </source>
</evidence>
<keyword evidence="5" id="KW-0325">Glycoprotein</keyword>
<keyword evidence="3" id="KW-0732">Signal</keyword>
<organism evidence="8 9">
    <name type="scientific">Nesidiocoris tenuis</name>
    <dbReference type="NCBI Taxonomy" id="355587"/>
    <lineage>
        <taxon>Eukaryota</taxon>
        <taxon>Metazoa</taxon>
        <taxon>Ecdysozoa</taxon>
        <taxon>Arthropoda</taxon>
        <taxon>Hexapoda</taxon>
        <taxon>Insecta</taxon>
        <taxon>Pterygota</taxon>
        <taxon>Neoptera</taxon>
        <taxon>Paraneoptera</taxon>
        <taxon>Hemiptera</taxon>
        <taxon>Heteroptera</taxon>
        <taxon>Panheteroptera</taxon>
        <taxon>Cimicomorpha</taxon>
        <taxon>Miridae</taxon>
        <taxon>Dicyphina</taxon>
        <taxon>Nesidiocoris</taxon>
    </lineage>
</organism>
<dbReference type="GO" id="GO:0017147">
    <property type="term" value="F:Wnt-protein binding"/>
    <property type="evidence" value="ECO:0007669"/>
    <property type="project" value="InterPro"/>
</dbReference>
<dbReference type="PANTHER" id="PTHR31021">
    <property type="entry name" value="ADENOMATOSIS POLYPOSIS COLI DOWN-REGULATED 1"/>
    <property type="match status" value="1"/>
</dbReference>
<dbReference type="InterPro" id="IPR042425">
    <property type="entry name" value="APCDD1"/>
</dbReference>
<dbReference type="EMBL" id="CADCXU010000398">
    <property type="protein sequence ID" value="CAA9993373.1"/>
    <property type="molecule type" value="Genomic_DNA"/>
</dbReference>
<proteinExistence type="predicted"/>
<dbReference type="InterPro" id="IPR029405">
    <property type="entry name" value="APCDD1_dom"/>
</dbReference>
<name>A0A6H5FWB8_9HEMI</name>
<evidence type="ECO:0000313" key="8">
    <source>
        <dbReference type="EMBL" id="CAA9993373.1"/>
    </source>
</evidence>
<keyword evidence="9" id="KW-1185">Reference proteome</keyword>
<dbReference type="AlphaFoldDB" id="A0A6H5FWB8"/>
<protein>
    <recommendedName>
        <fullName evidence="7">APCDD1 domain-containing protein</fullName>
    </recommendedName>
</protein>
<evidence type="ECO:0000256" key="3">
    <source>
        <dbReference type="ARBA" id="ARBA00022729"/>
    </source>
</evidence>
<keyword evidence="2" id="KW-0812">Transmembrane</keyword>
<dbReference type="Pfam" id="PF14921">
    <property type="entry name" value="APCDDC"/>
    <property type="match status" value="1"/>
</dbReference>
<evidence type="ECO:0000259" key="7">
    <source>
        <dbReference type="SMART" id="SM01352"/>
    </source>
</evidence>
<evidence type="ECO:0000313" key="9">
    <source>
        <dbReference type="Proteomes" id="UP000479000"/>
    </source>
</evidence>
<accession>A0A6H5FWB8</accession>
<dbReference type="Proteomes" id="UP000479000">
    <property type="component" value="Unassembled WGS sequence"/>
</dbReference>
<evidence type="ECO:0000256" key="2">
    <source>
        <dbReference type="ARBA" id="ARBA00022692"/>
    </source>
</evidence>
<feature type="non-terminal residue" evidence="8">
    <location>
        <position position="488"/>
    </location>
</feature>